<feature type="transmembrane region" description="Helical" evidence="1">
    <location>
        <begin position="52"/>
        <end position="72"/>
    </location>
</feature>
<name>A0A6P1SXJ3_9RHOB</name>
<protein>
    <submittedName>
        <fullName evidence="2">DUF2484 family protein</fullName>
    </submittedName>
</protein>
<dbReference type="EMBL" id="CP046620">
    <property type="protein sequence ID" value="QHQ34053.1"/>
    <property type="molecule type" value="Genomic_DNA"/>
</dbReference>
<dbReference type="KEGG" id="amaq:GO499_02050"/>
<keyword evidence="1" id="KW-0472">Membrane</keyword>
<feature type="transmembrane region" description="Helical" evidence="1">
    <location>
        <begin position="28"/>
        <end position="45"/>
    </location>
</feature>
<dbReference type="AlphaFoldDB" id="A0A6P1SXJ3"/>
<reference evidence="2 3" key="1">
    <citation type="submission" date="2019-12" db="EMBL/GenBank/DDBJ databases">
        <title>Complete genome sequence of Algicella marina strain 9Alg 56(T) isolated from the red alga Tichocarpus crinitus.</title>
        <authorList>
            <person name="Kim S.-G."/>
            <person name="Nedashkovskaya O.I."/>
        </authorList>
    </citation>
    <scope>NUCLEOTIDE SEQUENCE [LARGE SCALE GENOMIC DNA]</scope>
    <source>
        <strain evidence="2 3">9Alg 56</strain>
    </source>
</reference>
<keyword evidence="1" id="KW-0812">Transmembrane</keyword>
<accession>A0A6P1SXJ3</accession>
<evidence type="ECO:0000256" key="1">
    <source>
        <dbReference type="SAM" id="Phobius"/>
    </source>
</evidence>
<gene>
    <name evidence="2" type="ORF">GO499_02050</name>
</gene>
<dbReference type="InterPro" id="IPR018919">
    <property type="entry name" value="DUF2484"/>
</dbReference>
<dbReference type="Pfam" id="PF10658">
    <property type="entry name" value="DUF2484"/>
    <property type="match status" value="1"/>
</dbReference>
<dbReference type="RefSeq" id="WP_161860624.1">
    <property type="nucleotide sequence ID" value="NZ_CP046620.1"/>
</dbReference>
<keyword evidence="1" id="KW-1133">Transmembrane helix</keyword>
<keyword evidence="3" id="KW-1185">Reference proteome</keyword>
<evidence type="ECO:0000313" key="2">
    <source>
        <dbReference type="EMBL" id="QHQ34053.1"/>
    </source>
</evidence>
<dbReference type="Proteomes" id="UP000464495">
    <property type="component" value="Chromosome"/>
</dbReference>
<sequence>MLSALLTLCWLILANVIAMFPSRSHHWPAAYVLMSIGVPLLVLVYKEHGPGWAGLALLGMVSILRWPVRYFIRWVRRKLGNEEAGL</sequence>
<evidence type="ECO:0000313" key="3">
    <source>
        <dbReference type="Proteomes" id="UP000464495"/>
    </source>
</evidence>
<proteinExistence type="predicted"/>
<organism evidence="2 3">
    <name type="scientific">Algicella marina</name>
    <dbReference type="NCBI Taxonomy" id="2683284"/>
    <lineage>
        <taxon>Bacteria</taxon>
        <taxon>Pseudomonadati</taxon>
        <taxon>Pseudomonadota</taxon>
        <taxon>Alphaproteobacteria</taxon>
        <taxon>Rhodobacterales</taxon>
        <taxon>Paracoccaceae</taxon>
        <taxon>Algicella</taxon>
    </lineage>
</organism>